<dbReference type="EMBL" id="CP036316">
    <property type="protein sequence ID" value="QDT64103.1"/>
    <property type="molecule type" value="Genomic_DNA"/>
</dbReference>
<keyword evidence="4" id="KW-1185">Reference proteome</keyword>
<feature type="transmembrane region" description="Helical" evidence="2">
    <location>
        <begin position="158"/>
        <end position="179"/>
    </location>
</feature>
<keyword evidence="2" id="KW-1133">Transmembrane helix</keyword>
<feature type="transmembrane region" description="Helical" evidence="2">
    <location>
        <begin position="120"/>
        <end position="146"/>
    </location>
</feature>
<reference evidence="3 4" key="1">
    <citation type="submission" date="2019-02" db="EMBL/GenBank/DDBJ databases">
        <title>Deep-cultivation of Planctomycetes and their phenomic and genomic characterization uncovers novel biology.</title>
        <authorList>
            <person name="Wiegand S."/>
            <person name="Jogler M."/>
            <person name="Boedeker C."/>
            <person name="Pinto D."/>
            <person name="Vollmers J."/>
            <person name="Rivas-Marin E."/>
            <person name="Kohn T."/>
            <person name="Peeters S.H."/>
            <person name="Heuer A."/>
            <person name="Rast P."/>
            <person name="Oberbeckmann S."/>
            <person name="Bunk B."/>
            <person name="Jeske O."/>
            <person name="Meyerdierks A."/>
            <person name="Storesund J.E."/>
            <person name="Kallscheuer N."/>
            <person name="Luecker S."/>
            <person name="Lage O.M."/>
            <person name="Pohl T."/>
            <person name="Merkel B.J."/>
            <person name="Hornburger P."/>
            <person name="Mueller R.-W."/>
            <person name="Bruemmer F."/>
            <person name="Labrenz M."/>
            <person name="Spormann A.M."/>
            <person name="Op den Camp H."/>
            <person name="Overmann J."/>
            <person name="Amann R."/>
            <person name="Jetten M.S.M."/>
            <person name="Mascher T."/>
            <person name="Medema M.H."/>
            <person name="Devos D.P."/>
            <person name="Kaster A.-K."/>
            <person name="Ovreas L."/>
            <person name="Rohde M."/>
            <person name="Galperin M.Y."/>
            <person name="Jogler C."/>
        </authorList>
    </citation>
    <scope>NUCLEOTIDE SEQUENCE [LARGE SCALE GENOMIC DNA]</scope>
    <source>
        <strain evidence="3 4">V22</strain>
    </source>
</reference>
<evidence type="ECO:0000313" key="3">
    <source>
        <dbReference type="EMBL" id="QDT64103.1"/>
    </source>
</evidence>
<keyword evidence="1" id="KW-0175">Coiled coil</keyword>
<dbReference type="OrthoDB" id="212416at2"/>
<dbReference type="AlphaFoldDB" id="A0A517T6V6"/>
<organism evidence="3 4">
    <name type="scientific">Calycomorphotria hydatis</name>
    <dbReference type="NCBI Taxonomy" id="2528027"/>
    <lineage>
        <taxon>Bacteria</taxon>
        <taxon>Pseudomonadati</taxon>
        <taxon>Planctomycetota</taxon>
        <taxon>Planctomycetia</taxon>
        <taxon>Planctomycetales</taxon>
        <taxon>Planctomycetaceae</taxon>
        <taxon>Calycomorphotria</taxon>
    </lineage>
</organism>
<feature type="transmembrane region" description="Helical" evidence="2">
    <location>
        <begin position="185"/>
        <end position="209"/>
    </location>
</feature>
<evidence type="ECO:0000256" key="2">
    <source>
        <dbReference type="SAM" id="Phobius"/>
    </source>
</evidence>
<gene>
    <name evidence="3" type="ORF">V22_13340</name>
</gene>
<dbReference type="Proteomes" id="UP000319976">
    <property type="component" value="Chromosome"/>
</dbReference>
<keyword evidence="2" id="KW-0812">Transmembrane</keyword>
<protein>
    <submittedName>
        <fullName evidence="3">Uncharacterized protein</fullName>
    </submittedName>
</protein>
<evidence type="ECO:0000313" key="4">
    <source>
        <dbReference type="Proteomes" id="UP000319976"/>
    </source>
</evidence>
<keyword evidence="2" id="KW-0472">Membrane</keyword>
<feature type="coiled-coil region" evidence="1">
    <location>
        <begin position="71"/>
        <end position="98"/>
    </location>
</feature>
<dbReference type="KEGG" id="chya:V22_13340"/>
<accession>A0A517T6V6</accession>
<evidence type="ECO:0000256" key="1">
    <source>
        <dbReference type="SAM" id="Coils"/>
    </source>
</evidence>
<name>A0A517T6V6_9PLAN</name>
<sequence length="228" mass="24528">MLKFSRFAPRLKEEDVRAHSNKGFVMTRSMPFLLMSLFACLFVTAVCYAQESGSAAVEEEATPAEGTGTVQEQVDGAIDEAKKKVDEVTKQLDESQQAKDISAGILNPIYALAEQLAFPAFHWIAFALMVTGVVSYALQLVLGKLVVLSRMGFSITEILSDALGLVISLLGLVLTTQAAAENSTFTTSAAAVLSAAALGVILGFIFYLWGQSQELAAVRGRREEAKKK</sequence>
<proteinExistence type="predicted"/>
<dbReference type="RefSeq" id="WP_145260991.1">
    <property type="nucleotide sequence ID" value="NZ_CP036316.1"/>
</dbReference>